<organism evidence="2 3">
    <name type="scientific">Trifolium medium</name>
    <dbReference type="NCBI Taxonomy" id="97028"/>
    <lineage>
        <taxon>Eukaryota</taxon>
        <taxon>Viridiplantae</taxon>
        <taxon>Streptophyta</taxon>
        <taxon>Embryophyta</taxon>
        <taxon>Tracheophyta</taxon>
        <taxon>Spermatophyta</taxon>
        <taxon>Magnoliopsida</taxon>
        <taxon>eudicotyledons</taxon>
        <taxon>Gunneridae</taxon>
        <taxon>Pentapetalae</taxon>
        <taxon>rosids</taxon>
        <taxon>fabids</taxon>
        <taxon>Fabales</taxon>
        <taxon>Fabaceae</taxon>
        <taxon>Papilionoideae</taxon>
        <taxon>50 kb inversion clade</taxon>
        <taxon>NPAAA clade</taxon>
        <taxon>Hologalegina</taxon>
        <taxon>IRL clade</taxon>
        <taxon>Trifolieae</taxon>
        <taxon>Trifolium</taxon>
    </lineage>
</organism>
<feature type="compositionally biased region" description="Basic and acidic residues" evidence="1">
    <location>
        <begin position="1"/>
        <end position="10"/>
    </location>
</feature>
<comment type="caution">
    <text evidence="2">The sequence shown here is derived from an EMBL/GenBank/DDBJ whole genome shotgun (WGS) entry which is preliminary data.</text>
</comment>
<dbReference type="Proteomes" id="UP000265520">
    <property type="component" value="Unassembled WGS sequence"/>
</dbReference>
<protein>
    <submittedName>
        <fullName evidence="2">Uncharacterized protein</fullName>
    </submittedName>
</protein>
<evidence type="ECO:0000313" key="2">
    <source>
        <dbReference type="EMBL" id="MCI85349.1"/>
    </source>
</evidence>
<proteinExistence type="predicted"/>
<dbReference type="AlphaFoldDB" id="A0A392VDI6"/>
<feature type="non-terminal residue" evidence="2">
    <location>
        <position position="28"/>
    </location>
</feature>
<reference evidence="2 3" key="1">
    <citation type="journal article" date="2018" name="Front. Plant Sci.">
        <title>Red Clover (Trifolium pratense) and Zigzag Clover (T. medium) - A Picture of Genomic Similarities and Differences.</title>
        <authorList>
            <person name="Dluhosova J."/>
            <person name="Istvanek J."/>
            <person name="Nedelnik J."/>
            <person name="Repkova J."/>
        </authorList>
    </citation>
    <scope>NUCLEOTIDE SEQUENCE [LARGE SCALE GENOMIC DNA]</scope>
    <source>
        <strain evidence="3">cv. 10/8</strain>
        <tissue evidence="2">Leaf</tissue>
    </source>
</reference>
<evidence type="ECO:0000313" key="3">
    <source>
        <dbReference type="Proteomes" id="UP000265520"/>
    </source>
</evidence>
<sequence>MSKEGSEALKGRRLSPTIGRRNFLRKES</sequence>
<feature type="region of interest" description="Disordered" evidence="1">
    <location>
        <begin position="1"/>
        <end position="28"/>
    </location>
</feature>
<name>A0A392VDI6_9FABA</name>
<dbReference type="EMBL" id="LXQA011113268">
    <property type="protein sequence ID" value="MCI85349.1"/>
    <property type="molecule type" value="Genomic_DNA"/>
</dbReference>
<keyword evidence="3" id="KW-1185">Reference proteome</keyword>
<accession>A0A392VDI6</accession>
<evidence type="ECO:0000256" key="1">
    <source>
        <dbReference type="SAM" id="MobiDB-lite"/>
    </source>
</evidence>